<dbReference type="Gene3D" id="2.60.40.650">
    <property type="match status" value="1"/>
</dbReference>
<keyword evidence="4" id="KW-0560">Oxidoreductase</keyword>
<reference evidence="6" key="1">
    <citation type="submission" date="2019-01" db="EMBL/GenBank/DDBJ databases">
        <title>Draft genome sequences of three monokaryotic isolates of the white-rot basidiomycete fungus Dichomitus squalens.</title>
        <authorList>
            <consortium name="DOE Joint Genome Institute"/>
            <person name="Lopez S.C."/>
            <person name="Andreopoulos B."/>
            <person name="Pangilinan J."/>
            <person name="Lipzen A."/>
            <person name="Riley R."/>
            <person name="Ahrendt S."/>
            <person name="Ng V."/>
            <person name="Barry K."/>
            <person name="Daum C."/>
            <person name="Grigoriev I.V."/>
            <person name="Hilden K.S."/>
            <person name="Makela M.R."/>
            <person name="de Vries R.P."/>
        </authorList>
    </citation>
    <scope>NUCLEOTIDE SEQUENCE [LARGE SCALE GENOMIC DNA]</scope>
    <source>
        <strain evidence="6">OM18370.1</strain>
    </source>
</reference>
<proteinExistence type="predicted"/>
<dbReference type="SUPFAM" id="SSF81296">
    <property type="entry name" value="E set domains"/>
    <property type="match status" value="1"/>
</dbReference>
<accession>A0A4Q9MW47</accession>
<dbReference type="OrthoDB" id="10051395at2759"/>
<dbReference type="Pfam" id="PF03404">
    <property type="entry name" value="Mo-co_dimer"/>
    <property type="match status" value="1"/>
</dbReference>
<organism evidence="6">
    <name type="scientific">Dichomitus squalens</name>
    <dbReference type="NCBI Taxonomy" id="114155"/>
    <lineage>
        <taxon>Eukaryota</taxon>
        <taxon>Fungi</taxon>
        <taxon>Dikarya</taxon>
        <taxon>Basidiomycota</taxon>
        <taxon>Agaricomycotina</taxon>
        <taxon>Agaricomycetes</taxon>
        <taxon>Polyporales</taxon>
        <taxon>Polyporaceae</taxon>
        <taxon>Dichomitus</taxon>
    </lineage>
</organism>
<evidence type="ECO:0000256" key="3">
    <source>
        <dbReference type="ARBA" id="ARBA00022723"/>
    </source>
</evidence>
<dbReference type="InterPro" id="IPR005066">
    <property type="entry name" value="MoCF_OxRdtse_dimer"/>
</dbReference>
<dbReference type="EMBL" id="ML143399">
    <property type="protein sequence ID" value="TBU31528.1"/>
    <property type="molecule type" value="Genomic_DNA"/>
</dbReference>
<dbReference type="GO" id="GO:0016491">
    <property type="term" value="F:oxidoreductase activity"/>
    <property type="evidence" value="ECO:0007669"/>
    <property type="project" value="UniProtKB-KW"/>
</dbReference>
<feature type="domain" description="Moybdenum cofactor oxidoreductase dimerisation" evidence="5">
    <location>
        <begin position="6"/>
        <end position="39"/>
    </location>
</feature>
<keyword evidence="2" id="KW-0500">Molybdenum</keyword>
<protein>
    <recommendedName>
        <fullName evidence="5">Moybdenum cofactor oxidoreductase dimerisation domain-containing protein</fullName>
    </recommendedName>
</protein>
<evidence type="ECO:0000313" key="6">
    <source>
        <dbReference type="EMBL" id="TBU31528.1"/>
    </source>
</evidence>
<comment type="cofactor">
    <cofactor evidence="1">
        <name>Mo-molybdopterin</name>
        <dbReference type="ChEBI" id="CHEBI:71302"/>
    </cofactor>
</comment>
<sequence length="134" mass="15057">MNKVRNGKYTIRGLAYNGGGGRIERVELSVDGGKSIRHSRPKNLFRQGGIGITPIWQLIRAISVDHFNIASTQSNQFQHIWGRHPAVYRIGKGQGRQTEDLQRALRPFQRTTSDIGPKGLQCTFTCRIGIIDRS</sequence>
<evidence type="ECO:0000256" key="4">
    <source>
        <dbReference type="ARBA" id="ARBA00023002"/>
    </source>
</evidence>
<evidence type="ECO:0000256" key="2">
    <source>
        <dbReference type="ARBA" id="ARBA00022505"/>
    </source>
</evidence>
<gene>
    <name evidence="6" type="ORF">BD311DRAFT_122776</name>
</gene>
<evidence type="ECO:0000256" key="1">
    <source>
        <dbReference type="ARBA" id="ARBA00001924"/>
    </source>
</evidence>
<name>A0A4Q9MW47_9APHY</name>
<dbReference type="InterPro" id="IPR008335">
    <property type="entry name" value="Mopterin_OxRdtase_euk"/>
</dbReference>
<evidence type="ECO:0000259" key="5">
    <source>
        <dbReference type="Pfam" id="PF03404"/>
    </source>
</evidence>
<dbReference type="InterPro" id="IPR014756">
    <property type="entry name" value="Ig_E-set"/>
</dbReference>
<dbReference type="Proteomes" id="UP000292957">
    <property type="component" value="Unassembled WGS sequence"/>
</dbReference>
<keyword evidence="3" id="KW-0479">Metal-binding</keyword>
<dbReference type="PRINTS" id="PR00407">
    <property type="entry name" value="EUMOPTERIN"/>
</dbReference>
<dbReference type="GO" id="GO:0030151">
    <property type="term" value="F:molybdenum ion binding"/>
    <property type="evidence" value="ECO:0007669"/>
    <property type="project" value="InterPro"/>
</dbReference>
<dbReference type="AlphaFoldDB" id="A0A4Q9MW47"/>